<feature type="region of interest" description="Disordered" evidence="1">
    <location>
        <begin position="1"/>
        <end position="20"/>
    </location>
</feature>
<dbReference type="OrthoDB" id="5582218at2759"/>
<dbReference type="SMART" id="SM00313">
    <property type="entry name" value="PXA"/>
    <property type="match status" value="1"/>
</dbReference>
<dbReference type="Pfam" id="PF02194">
    <property type="entry name" value="PXA"/>
    <property type="match status" value="1"/>
</dbReference>
<protein>
    <submittedName>
        <fullName evidence="3">PXA domain-containing protein</fullName>
    </submittedName>
</protein>
<sequence>MSLHSRNHPKQPSVLSAQPRTVQQPLAKRLLFPSNTGDALPPLLNSQDLPPEVTAELYDFIALALRAFVNPWWTKITRYDKEFLPQVSRIIETVVRELESRLQTLDLPPLAFHDIPAIITQHYADYRSAASKVSSSYANGGAMSLPQLFHQHQPHMAISADGQLNHEYFRQVIDHILKSCLPPEDYEPDSERYIVREVVLKVLLNDVLPKIVQPWFIHKTMLDLLGPSEDEPDALSQEGTSPPSSPLSIHTLLVVVLSALQAFSGACLALIHAYKQAISTIKFVNQSSPRLAAVSSKIPSTDRLERTTSSQRVHPPPSSPCPSTSSSTSSIPSRATLPSLSPVPHASYAYSGYFETPFLMLTEIFSARERFVSNIAMTIISMIMLSATPFLDKLLPYLLSTTLSPSFILNIIRLSKRTLFPNGYPGPQPPDPTAEEQAELRARLLAWKGRSSIAYIFPFILGPEPSRTLDAALEPLSSAPCNTHLLIMIFDRLIAGMFPELCGL</sequence>
<dbReference type="GO" id="GO:0035091">
    <property type="term" value="F:phosphatidylinositol binding"/>
    <property type="evidence" value="ECO:0007669"/>
    <property type="project" value="TreeGrafter"/>
</dbReference>
<dbReference type="STRING" id="68775.A0A5C3M940"/>
<dbReference type="PROSITE" id="PS51207">
    <property type="entry name" value="PXA"/>
    <property type="match status" value="1"/>
</dbReference>
<evidence type="ECO:0000256" key="1">
    <source>
        <dbReference type="SAM" id="MobiDB-lite"/>
    </source>
</evidence>
<organism evidence="3 4">
    <name type="scientific">Crucibulum laeve</name>
    <dbReference type="NCBI Taxonomy" id="68775"/>
    <lineage>
        <taxon>Eukaryota</taxon>
        <taxon>Fungi</taxon>
        <taxon>Dikarya</taxon>
        <taxon>Basidiomycota</taxon>
        <taxon>Agaricomycotina</taxon>
        <taxon>Agaricomycetes</taxon>
        <taxon>Agaricomycetidae</taxon>
        <taxon>Agaricales</taxon>
        <taxon>Agaricineae</taxon>
        <taxon>Nidulariaceae</taxon>
        <taxon>Crucibulum</taxon>
    </lineage>
</organism>
<feature type="region of interest" description="Disordered" evidence="1">
    <location>
        <begin position="294"/>
        <end position="335"/>
    </location>
</feature>
<dbReference type="AlphaFoldDB" id="A0A5C3M940"/>
<dbReference type="EMBL" id="ML213595">
    <property type="protein sequence ID" value="TFK40946.1"/>
    <property type="molecule type" value="Genomic_DNA"/>
</dbReference>
<name>A0A5C3M940_9AGAR</name>
<dbReference type="PANTHER" id="PTHR22775:SF3">
    <property type="entry name" value="SORTING NEXIN-13"/>
    <property type="match status" value="1"/>
</dbReference>
<keyword evidence="4" id="KW-1185">Reference proteome</keyword>
<evidence type="ECO:0000259" key="2">
    <source>
        <dbReference type="PROSITE" id="PS51207"/>
    </source>
</evidence>
<evidence type="ECO:0000313" key="4">
    <source>
        <dbReference type="Proteomes" id="UP000308652"/>
    </source>
</evidence>
<dbReference type="InterPro" id="IPR003114">
    <property type="entry name" value="Phox_assoc"/>
</dbReference>
<gene>
    <name evidence="3" type="ORF">BDQ12DRAFT_415765</name>
</gene>
<evidence type="ECO:0000313" key="3">
    <source>
        <dbReference type="EMBL" id="TFK40946.1"/>
    </source>
</evidence>
<feature type="domain" description="PXA" evidence="2">
    <location>
        <begin position="50"/>
        <end position="229"/>
    </location>
</feature>
<proteinExistence type="predicted"/>
<dbReference type="Proteomes" id="UP000308652">
    <property type="component" value="Unassembled WGS sequence"/>
</dbReference>
<dbReference type="PANTHER" id="PTHR22775">
    <property type="entry name" value="SORTING NEXIN"/>
    <property type="match status" value="1"/>
</dbReference>
<reference evidence="3 4" key="1">
    <citation type="journal article" date="2019" name="Nat. Ecol. Evol.">
        <title>Megaphylogeny resolves global patterns of mushroom evolution.</title>
        <authorList>
            <person name="Varga T."/>
            <person name="Krizsan K."/>
            <person name="Foldi C."/>
            <person name="Dima B."/>
            <person name="Sanchez-Garcia M."/>
            <person name="Sanchez-Ramirez S."/>
            <person name="Szollosi G.J."/>
            <person name="Szarkandi J.G."/>
            <person name="Papp V."/>
            <person name="Albert L."/>
            <person name="Andreopoulos W."/>
            <person name="Angelini C."/>
            <person name="Antonin V."/>
            <person name="Barry K.W."/>
            <person name="Bougher N.L."/>
            <person name="Buchanan P."/>
            <person name="Buyck B."/>
            <person name="Bense V."/>
            <person name="Catcheside P."/>
            <person name="Chovatia M."/>
            <person name="Cooper J."/>
            <person name="Damon W."/>
            <person name="Desjardin D."/>
            <person name="Finy P."/>
            <person name="Geml J."/>
            <person name="Haridas S."/>
            <person name="Hughes K."/>
            <person name="Justo A."/>
            <person name="Karasinski D."/>
            <person name="Kautmanova I."/>
            <person name="Kiss B."/>
            <person name="Kocsube S."/>
            <person name="Kotiranta H."/>
            <person name="LaButti K.M."/>
            <person name="Lechner B.E."/>
            <person name="Liimatainen K."/>
            <person name="Lipzen A."/>
            <person name="Lukacs Z."/>
            <person name="Mihaltcheva S."/>
            <person name="Morgado L.N."/>
            <person name="Niskanen T."/>
            <person name="Noordeloos M.E."/>
            <person name="Ohm R.A."/>
            <person name="Ortiz-Santana B."/>
            <person name="Ovrebo C."/>
            <person name="Racz N."/>
            <person name="Riley R."/>
            <person name="Savchenko A."/>
            <person name="Shiryaev A."/>
            <person name="Soop K."/>
            <person name="Spirin V."/>
            <person name="Szebenyi C."/>
            <person name="Tomsovsky M."/>
            <person name="Tulloss R.E."/>
            <person name="Uehling J."/>
            <person name="Grigoriev I.V."/>
            <person name="Vagvolgyi C."/>
            <person name="Papp T."/>
            <person name="Martin F.M."/>
            <person name="Miettinen O."/>
            <person name="Hibbett D.S."/>
            <person name="Nagy L.G."/>
        </authorList>
    </citation>
    <scope>NUCLEOTIDE SEQUENCE [LARGE SCALE GENOMIC DNA]</scope>
    <source>
        <strain evidence="3 4">CBS 166.37</strain>
    </source>
</reference>
<accession>A0A5C3M940</accession>
<feature type="compositionally biased region" description="Low complexity" evidence="1">
    <location>
        <begin position="321"/>
        <end position="333"/>
    </location>
</feature>